<accession>A0A5C5FMM7</accession>
<evidence type="ECO:0000313" key="3">
    <source>
        <dbReference type="Proteomes" id="UP000311382"/>
    </source>
</evidence>
<dbReference type="CDD" id="cd08276">
    <property type="entry name" value="MDR7"/>
    <property type="match status" value="1"/>
</dbReference>
<evidence type="ECO:0000313" key="2">
    <source>
        <dbReference type="EMBL" id="TNY18093.1"/>
    </source>
</evidence>
<dbReference type="GO" id="GO:0016491">
    <property type="term" value="F:oxidoreductase activity"/>
    <property type="evidence" value="ECO:0007669"/>
    <property type="project" value="InterPro"/>
</dbReference>
<organism evidence="2 3">
    <name type="scientific">Rhodotorula diobovata</name>
    <dbReference type="NCBI Taxonomy" id="5288"/>
    <lineage>
        <taxon>Eukaryota</taxon>
        <taxon>Fungi</taxon>
        <taxon>Dikarya</taxon>
        <taxon>Basidiomycota</taxon>
        <taxon>Pucciniomycotina</taxon>
        <taxon>Microbotryomycetes</taxon>
        <taxon>Sporidiobolales</taxon>
        <taxon>Sporidiobolaceae</taxon>
        <taxon>Rhodotorula</taxon>
    </lineage>
</organism>
<dbReference type="Gene3D" id="3.90.180.10">
    <property type="entry name" value="Medium-chain alcohol dehydrogenases, catalytic domain"/>
    <property type="match status" value="1"/>
</dbReference>
<dbReference type="InterPro" id="IPR020843">
    <property type="entry name" value="ER"/>
</dbReference>
<dbReference type="PANTHER" id="PTHR45033:SF2">
    <property type="entry name" value="ZINC-TYPE ALCOHOL DEHYDROGENASE-LIKE PROTEIN C1773.06C"/>
    <property type="match status" value="1"/>
</dbReference>
<feature type="domain" description="Enoyl reductase (ER)" evidence="1">
    <location>
        <begin position="19"/>
        <end position="360"/>
    </location>
</feature>
<dbReference type="PANTHER" id="PTHR45033">
    <property type="match status" value="1"/>
</dbReference>
<dbReference type="Pfam" id="PF08240">
    <property type="entry name" value="ADH_N"/>
    <property type="match status" value="1"/>
</dbReference>
<evidence type="ECO:0000259" key="1">
    <source>
        <dbReference type="SMART" id="SM00829"/>
    </source>
</evidence>
<proteinExistence type="predicted"/>
<dbReference type="SUPFAM" id="SSF51735">
    <property type="entry name" value="NAD(P)-binding Rossmann-fold domains"/>
    <property type="match status" value="1"/>
</dbReference>
<dbReference type="Gene3D" id="3.40.50.720">
    <property type="entry name" value="NAD(P)-binding Rossmann-like Domain"/>
    <property type="match status" value="1"/>
</dbReference>
<dbReference type="Proteomes" id="UP000311382">
    <property type="component" value="Unassembled WGS sequence"/>
</dbReference>
<protein>
    <submittedName>
        <fullName evidence="2">NAD(P)-binding protein</fullName>
    </submittedName>
</protein>
<dbReference type="STRING" id="5288.A0A5C5FMM7"/>
<dbReference type="InterPro" id="IPR052711">
    <property type="entry name" value="Zinc_ADH-like"/>
</dbReference>
<dbReference type="OrthoDB" id="9930022at2759"/>
<dbReference type="EMBL" id="SOZI01000157">
    <property type="protein sequence ID" value="TNY18093.1"/>
    <property type="molecule type" value="Genomic_DNA"/>
</dbReference>
<dbReference type="InterPro" id="IPR011032">
    <property type="entry name" value="GroES-like_sf"/>
</dbReference>
<name>A0A5C5FMM7_9BASI</name>
<keyword evidence="3" id="KW-1185">Reference proteome</keyword>
<sequence>MTTLPSDMRALTISHPLSPTFSNLSFTRLALPSAPTGTQVLIHVRAVSLNARDAQIASGTYPAPIQVREGIVAGSDAAGDVVAVGEAVSRVTVGDRVTPIFAQTFLHGEHDPDYQKQGLGGGIDGVLRDYFLCDESGVVLIPSHLTYTEACCSVITGVTAWHCFSYPGCALKTGETVLVLGTGGVSIYAAQLALASGCRVIVTSSSDAKLSRARRELGVHGTVNYRTHRDWDVKVRELTGGRGVDHVIEVGGKGTLVRSIRSCRPLGNVWVVGYMSDYAAGKVEGQDDNSEAPELAKEILYAQARVHGVVCGSRDMFEDMNRCVEANRIVPVVDKVFPWDEAREAYRYLDSGAHFGKVVIEL</sequence>
<dbReference type="SMART" id="SM00829">
    <property type="entry name" value="PKS_ER"/>
    <property type="match status" value="1"/>
</dbReference>
<dbReference type="SUPFAM" id="SSF50129">
    <property type="entry name" value="GroES-like"/>
    <property type="match status" value="1"/>
</dbReference>
<gene>
    <name evidence="2" type="ORF">DMC30DRAFT_381102</name>
</gene>
<dbReference type="InterPro" id="IPR036291">
    <property type="entry name" value="NAD(P)-bd_dom_sf"/>
</dbReference>
<dbReference type="InterPro" id="IPR013149">
    <property type="entry name" value="ADH-like_C"/>
</dbReference>
<reference evidence="2 3" key="1">
    <citation type="submission" date="2019-03" db="EMBL/GenBank/DDBJ databases">
        <title>Rhodosporidium diobovatum UCD-FST 08-225 genome sequencing, assembly, and annotation.</title>
        <authorList>
            <person name="Fakankun I.U."/>
            <person name="Fristensky B."/>
            <person name="Levin D.B."/>
        </authorList>
    </citation>
    <scope>NUCLEOTIDE SEQUENCE [LARGE SCALE GENOMIC DNA]</scope>
    <source>
        <strain evidence="2 3">UCD-FST 08-225</strain>
    </source>
</reference>
<dbReference type="InterPro" id="IPR013154">
    <property type="entry name" value="ADH-like_N"/>
</dbReference>
<comment type="caution">
    <text evidence="2">The sequence shown here is derived from an EMBL/GenBank/DDBJ whole genome shotgun (WGS) entry which is preliminary data.</text>
</comment>
<dbReference type="Pfam" id="PF00107">
    <property type="entry name" value="ADH_zinc_N"/>
    <property type="match status" value="1"/>
</dbReference>
<dbReference type="AlphaFoldDB" id="A0A5C5FMM7"/>